<proteinExistence type="predicted"/>
<dbReference type="PANTHER" id="PTHR32432">
    <property type="entry name" value="CELL DIVISION PROTEIN FTSA-RELATED"/>
    <property type="match status" value="1"/>
</dbReference>
<dbReference type="RefSeq" id="WP_229161463.1">
    <property type="nucleotide sequence ID" value="NZ_JAJEWP010000004.1"/>
</dbReference>
<sequence length="355" mass="39149">MLNNLFRKKHPPLIGLDIGTRFVKAVLLDTDGDQYKLVQFAVEPIAGNAFSDREIKDFDPVNNALRKVKIALKSKVKDVAVAVSGSSVINKIVYMDPDQSDFELEGQIEIEADSLIPYPLEEVYLDFEELGESKTHVGKVDVLLSAAHRDLIDSRITLLREVQYEPKVMDVETYALGNALGHFGDVAEEGNTVLVSIGAAQLQVCVLRGGRVLYSKEHGFGVNSLIQDLSLVHTLEPQETERQLLNDELPGSWRENTYPIFLSNLQNNIARAMQAYISTTHAERPTVIHLCGGGAAIPGIDKDLESELAVEVKLFNPFENMKVSDKVAPELLAQHAPQLAIAAGLASRSFSPWHI</sequence>
<accession>A0ABS8G9W6</accession>
<dbReference type="InterPro" id="IPR050696">
    <property type="entry name" value="FtsA/MreB"/>
</dbReference>
<organism evidence="2 3">
    <name type="scientific">Fluctibacter halophilus</name>
    <dbReference type="NCBI Taxonomy" id="226011"/>
    <lineage>
        <taxon>Bacteria</taxon>
        <taxon>Pseudomonadati</taxon>
        <taxon>Pseudomonadota</taxon>
        <taxon>Gammaproteobacteria</taxon>
        <taxon>Alteromonadales</taxon>
        <taxon>Alteromonadaceae</taxon>
        <taxon>Fluctibacter</taxon>
    </lineage>
</organism>
<dbReference type="SUPFAM" id="SSF53067">
    <property type="entry name" value="Actin-like ATPase domain"/>
    <property type="match status" value="1"/>
</dbReference>
<evidence type="ECO:0000259" key="1">
    <source>
        <dbReference type="SMART" id="SM00842"/>
    </source>
</evidence>
<feature type="domain" description="SHS2" evidence="1">
    <location>
        <begin position="13"/>
        <end position="180"/>
    </location>
</feature>
<evidence type="ECO:0000313" key="2">
    <source>
        <dbReference type="EMBL" id="MCC2617377.1"/>
    </source>
</evidence>
<dbReference type="PIRSF" id="PIRSF019169">
    <property type="entry name" value="PilM"/>
    <property type="match status" value="1"/>
</dbReference>
<keyword evidence="3" id="KW-1185">Reference proteome</keyword>
<dbReference type="Proteomes" id="UP001520878">
    <property type="component" value="Unassembled WGS sequence"/>
</dbReference>
<dbReference type="EMBL" id="JAJEWP010000004">
    <property type="protein sequence ID" value="MCC2617377.1"/>
    <property type="molecule type" value="Genomic_DNA"/>
</dbReference>
<protein>
    <submittedName>
        <fullName evidence="2">Pilus assembly protein PilM</fullName>
    </submittedName>
</protein>
<name>A0ABS8G9W6_9ALTE</name>
<dbReference type="PANTHER" id="PTHR32432:SF3">
    <property type="entry name" value="ETHANOLAMINE UTILIZATION PROTEIN EUTJ"/>
    <property type="match status" value="1"/>
</dbReference>
<dbReference type="NCBIfam" id="TIGR01175">
    <property type="entry name" value="pilM"/>
    <property type="match status" value="1"/>
</dbReference>
<dbReference type="Pfam" id="PF11104">
    <property type="entry name" value="PilM_2"/>
    <property type="match status" value="1"/>
</dbReference>
<dbReference type="InterPro" id="IPR003494">
    <property type="entry name" value="SHS2_FtsA"/>
</dbReference>
<reference evidence="2 3" key="1">
    <citation type="submission" date="2021-10" db="EMBL/GenBank/DDBJ databases">
        <title>Draft genome of Aestuariibacter halophilus JC2043.</title>
        <authorList>
            <person name="Emsley S.A."/>
            <person name="Pfannmuller K.M."/>
            <person name="Ushijima B."/>
            <person name="Saw J.H."/>
            <person name="Videau P."/>
        </authorList>
    </citation>
    <scope>NUCLEOTIDE SEQUENCE [LARGE SCALE GENOMIC DNA]</scope>
    <source>
        <strain evidence="2 3">JC2043</strain>
    </source>
</reference>
<dbReference type="Gene3D" id="3.30.420.40">
    <property type="match status" value="2"/>
</dbReference>
<dbReference type="SMART" id="SM00842">
    <property type="entry name" value="FtsA"/>
    <property type="match status" value="1"/>
</dbReference>
<comment type="caution">
    <text evidence="2">The sequence shown here is derived from an EMBL/GenBank/DDBJ whole genome shotgun (WGS) entry which is preliminary data.</text>
</comment>
<dbReference type="InterPro" id="IPR043129">
    <property type="entry name" value="ATPase_NBD"/>
</dbReference>
<evidence type="ECO:0000313" key="3">
    <source>
        <dbReference type="Proteomes" id="UP001520878"/>
    </source>
</evidence>
<dbReference type="InterPro" id="IPR005883">
    <property type="entry name" value="PilM"/>
</dbReference>
<gene>
    <name evidence="2" type="ORF">LJ739_14085</name>
</gene>
<dbReference type="Gene3D" id="3.30.1490.300">
    <property type="match status" value="1"/>
</dbReference>
<dbReference type="CDD" id="cd24049">
    <property type="entry name" value="ASKHA_NBD_PilM"/>
    <property type="match status" value="1"/>
</dbReference>